<reference evidence="4 5" key="1">
    <citation type="submission" date="2019-09" db="EMBL/GenBank/DDBJ databases">
        <title>Bird 10,000 Genomes (B10K) Project - Family phase.</title>
        <authorList>
            <person name="Zhang G."/>
        </authorList>
    </citation>
    <scope>NUCLEOTIDE SEQUENCE [LARGE SCALE GENOMIC DNA]</scope>
    <source>
        <strain evidence="4">B10K-DU-029-75</strain>
    </source>
</reference>
<proteinExistence type="predicted"/>
<evidence type="ECO:0000256" key="2">
    <source>
        <dbReference type="ARBA" id="ARBA00022734"/>
    </source>
</evidence>
<dbReference type="InterPro" id="IPR033992">
    <property type="entry name" value="NKR-like_CTLD"/>
</dbReference>
<comment type="caution">
    <text evidence="4">The sequence shown here is derived from an EMBL/GenBank/DDBJ whole genome shotgun (WGS) entry which is preliminary data.</text>
</comment>
<dbReference type="Pfam" id="PF00059">
    <property type="entry name" value="Lectin_C"/>
    <property type="match status" value="1"/>
</dbReference>
<dbReference type="InterPro" id="IPR050828">
    <property type="entry name" value="C-type_lectin/matrix_domain"/>
</dbReference>
<comment type="subcellular location">
    <subcellularLocation>
        <location evidence="1">Cell membrane</location>
        <topology evidence="1">Single-pass type II membrane protein</topology>
    </subcellularLocation>
</comment>
<dbReference type="GO" id="GO:0005886">
    <property type="term" value="C:plasma membrane"/>
    <property type="evidence" value="ECO:0007669"/>
    <property type="project" value="UniProtKB-SubCell"/>
</dbReference>
<feature type="non-terminal residue" evidence="4">
    <location>
        <position position="1"/>
    </location>
</feature>
<protein>
    <submittedName>
        <fullName evidence="4">CD69 protein</fullName>
    </submittedName>
</protein>
<dbReference type="PANTHER" id="PTHR45710:SF26">
    <property type="entry name" value="RH26557P"/>
    <property type="match status" value="1"/>
</dbReference>
<evidence type="ECO:0000259" key="3">
    <source>
        <dbReference type="PROSITE" id="PS50041"/>
    </source>
</evidence>
<dbReference type="GO" id="GO:0030246">
    <property type="term" value="F:carbohydrate binding"/>
    <property type="evidence" value="ECO:0007669"/>
    <property type="project" value="UniProtKB-KW"/>
</dbReference>
<sequence length="115" mass="13228">CPDGWVGFRGVCYFLSEERRSWDQGRARCSELGAPLAVLRDEEMEFLVPILCKKDHWLGLRRRGEQLQWEDGSSFNSSFPVHGNAECVFLAEDHLGCEICSTPFRYICSKPQTRL</sequence>
<accession>A0A7K6VD65</accession>
<keyword evidence="2" id="KW-0430">Lectin</keyword>
<name>A0A7K6VD65_9PASS</name>
<evidence type="ECO:0000313" key="4">
    <source>
        <dbReference type="EMBL" id="NWX32947.1"/>
    </source>
</evidence>
<gene>
    <name evidence="4" type="primary">Cd69</name>
    <name evidence="4" type="ORF">NOTCIN_R13983</name>
</gene>
<dbReference type="InterPro" id="IPR016187">
    <property type="entry name" value="CTDL_fold"/>
</dbReference>
<feature type="non-terminal residue" evidence="4">
    <location>
        <position position="115"/>
    </location>
</feature>
<dbReference type="PROSITE" id="PS50041">
    <property type="entry name" value="C_TYPE_LECTIN_2"/>
    <property type="match status" value="1"/>
</dbReference>
<dbReference type="InterPro" id="IPR016186">
    <property type="entry name" value="C-type_lectin-like/link_sf"/>
</dbReference>
<feature type="domain" description="C-type lectin" evidence="3">
    <location>
        <begin position="8"/>
        <end position="109"/>
    </location>
</feature>
<keyword evidence="5" id="KW-1185">Reference proteome</keyword>
<dbReference type="SUPFAM" id="SSF56436">
    <property type="entry name" value="C-type lectin-like"/>
    <property type="match status" value="1"/>
</dbReference>
<dbReference type="Proteomes" id="UP000579558">
    <property type="component" value="Unassembled WGS sequence"/>
</dbReference>
<dbReference type="CDD" id="cd03593">
    <property type="entry name" value="CLECT_NK_receptors_like"/>
    <property type="match status" value="1"/>
</dbReference>
<dbReference type="EMBL" id="VZRX01014204">
    <property type="protein sequence ID" value="NWX32947.1"/>
    <property type="molecule type" value="Genomic_DNA"/>
</dbReference>
<organism evidence="4 5">
    <name type="scientific">Notiomystis cincta</name>
    <dbReference type="NCBI Taxonomy" id="366454"/>
    <lineage>
        <taxon>Eukaryota</taxon>
        <taxon>Metazoa</taxon>
        <taxon>Chordata</taxon>
        <taxon>Craniata</taxon>
        <taxon>Vertebrata</taxon>
        <taxon>Euteleostomi</taxon>
        <taxon>Archelosauria</taxon>
        <taxon>Archosauria</taxon>
        <taxon>Dinosauria</taxon>
        <taxon>Saurischia</taxon>
        <taxon>Theropoda</taxon>
        <taxon>Coelurosauria</taxon>
        <taxon>Aves</taxon>
        <taxon>Neognathae</taxon>
        <taxon>Neoaves</taxon>
        <taxon>Telluraves</taxon>
        <taxon>Australaves</taxon>
        <taxon>Passeriformes</taxon>
        <taxon>Notiomystidae</taxon>
        <taxon>Notiomystis</taxon>
    </lineage>
</organism>
<dbReference type="PANTHER" id="PTHR45710">
    <property type="entry name" value="C-TYPE LECTIN DOMAIN-CONTAINING PROTEIN 180"/>
    <property type="match status" value="1"/>
</dbReference>
<dbReference type="AlphaFoldDB" id="A0A7K6VD65"/>
<dbReference type="InterPro" id="IPR001304">
    <property type="entry name" value="C-type_lectin-like"/>
</dbReference>
<dbReference type="OrthoDB" id="10059571at2759"/>
<evidence type="ECO:0000313" key="5">
    <source>
        <dbReference type="Proteomes" id="UP000579558"/>
    </source>
</evidence>
<evidence type="ECO:0000256" key="1">
    <source>
        <dbReference type="ARBA" id="ARBA00004401"/>
    </source>
</evidence>
<dbReference type="Gene3D" id="3.10.100.10">
    <property type="entry name" value="Mannose-Binding Protein A, subunit A"/>
    <property type="match status" value="1"/>
</dbReference>
<dbReference type="SMART" id="SM00034">
    <property type="entry name" value="CLECT"/>
    <property type="match status" value="1"/>
</dbReference>